<evidence type="ECO:0000256" key="2">
    <source>
        <dbReference type="SAM" id="SignalP"/>
    </source>
</evidence>
<feature type="chain" id="PRO_5042286256" description="Secreted protein" evidence="2">
    <location>
        <begin position="22"/>
        <end position="165"/>
    </location>
</feature>
<feature type="signal peptide" evidence="2">
    <location>
        <begin position="1"/>
        <end position="21"/>
    </location>
</feature>
<protein>
    <recommendedName>
        <fullName evidence="5">Secreted protein</fullName>
    </recommendedName>
</protein>
<proteinExistence type="predicted"/>
<organism evidence="3 4">
    <name type="scientific">Roridomyces roridus</name>
    <dbReference type="NCBI Taxonomy" id="1738132"/>
    <lineage>
        <taxon>Eukaryota</taxon>
        <taxon>Fungi</taxon>
        <taxon>Dikarya</taxon>
        <taxon>Basidiomycota</taxon>
        <taxon>Agaricomycotina</taxon>
        <taxon>Agaricomycetes</taxon>
        <taxon>Agaricomycetidae</taxon>
        <taxon>Agaricales</taxon>
        <taxon>Marasmiineae</taxon>
        <taxon>Mycenaceae</taxon>
        <taxon>Roridomyces</taxon>
    </lineage>
</organism>
<reference evidence="3" key="1">
    <citation type="submission" date="2023-03" db="EMBL/GenBank/DDBJ databases">
        <title>Massive genome expansion in bonnet fungi (Mycena s.s.) driven by repeated elements and novel gene families across ecological guilds.</title>
        <authorList>
            <consortium name="Lawrence Berkeley National Laboratory"/>
            <person name="Harder C.B."/>
            <person name="Miyauchi S."/>
            <person name="Viragh M."/>
            <person name="Kuo A."/>
            <person name="Thoen E."/>
            <person name="Andreopoulos B."/>
            <person name="Lu D."/>
            <person name="Skrede I."/>
            <person name="Drula E."/>
            <person name="Henrissat B."/>
            <person name="Morin E."/>
            <person name="Kohler A."/>
            <person name="Barry K."/>
            <person name="LaButti K."/>
            <person name="Morin E."/>
            <person name="Salamov A."/>
            <person name="Lipzen A."/>
            <person name="Mereny Z."/>
            <person name="Hegedus B."/>
            <person name="Baldrian P."/>
            <person name="Stursova M."/>
            <person name="Weitz H."/>
            <person name="Taylor A."/>
            <person name="Grigoriev I.V."/>
            <person name="Nagy L.G."/>
            <person name="Martin F."/>
            <person name="Kauserud H."/>
        </authorList>
    </citation>
    <scope>NUCLEOTIDE SEQUENCE</scope>
    <source>
        <strain evidence="3">9284</strain>
    </source>
</reference>
<dbReference type="AlphaFoldDB" id="A0AAD7F8P8"/>
<comment type="caution">
    <text evidence="3">The sequence shown here is derived from an EMBL/GenBank/DDBJ whole genome shotgun (WGS) entry which is preliminary data.</text>
</comment>
<evidence type="ECO:0008006" key="5">
    <source>
        <dbReference type="Google" id="ProtNLM"/>
    </source>
</evidence>
<evidence type="ECO:0000313" key="4">
    <source>
        <dbReference type="Proteomes" id="UP001221142"/>
    </source>
</evidence>
<sequence>MTTASGLGLAGALQLIFFSRGATRETRCGNGLEAQLLFGVSGTRPLLHDPLLLLSFAMILTCDGDSVAGGVSSGRDSISVYHTTSHGDKYTGSRLQCSEVGVFRGRGNCNKARQLVDMPRGGDINLPMKGQTRCYPPAAHGMSLGGRGHGRYVNLSRDSSSRTRA</sequence>
<evidence type="ECO:0000313" key="3">
    <source>
        <dbReference type="EMBL" id="KAJ7605595.1"/>
    </source>
</evidence>
<dbReference type="EMBL" id="JARKIF010000072">
    <property type="protein sequence ID" value="KAJ7605595.1"/>
    <property type="molecule type" value="Genomic_DNA"/>
</dbReference>
<name>A0AAD7F8P8_9AGAR</name>
<keyword evidence="2" id="KW-0732">Signal</keyword>
<gene>
    <name evidence="3" type="ORF">FB45DRAFT_952786</name>
</gene>
<feature type="region of interest" description="Disordered" evidence="1">
    <location>
        <begin position="146"/>
        <end position="165"/>
    </location>
</feature>
<dbReference type="Proteomes" id="UP001221142">
    <property type="component" value="Unassembled WGS sequence"/>
</dbReference>
<evidence type="ECO:0000256" key="1">
    <source>
        <dbReference type="SAM" id="MobiDB-lite"/>
    </source>
</evidence>
<accession>A0AAD7F8P8</accession>
<keyword evidence="4" id="KW-1185">Reference proteome</keyword>